<dbReference type="CDD" id="cd07377">
    <property type="entry name" value="WHTH_GntR"/>
    <property type="match status" value="1"/>
</dbReference>
<dbReference type="InterPro" id="IPR000524">
    <property type="entry name" value="Tscrpt_reg_HTH_GntR"/>
</dbReference>
<name>A0A5B8U149_9ACTN</name>
<evidence type="ECO:0000313" key="6">
    <source>
        <dbReference type="Proteomes" id="UP000321805"/>
    </source>
</evidence>
<dbReference type="SUPFAM" id="SSF46785">
    <property type="entry name" value="Winged helix' DNA-binding domain"/>
    <property type="match status" value="1"/>
</dbReference>
<dbReference type="InterPro" id="IPR008920">
    <property type="entry name" value="TF_FadR/GntR_C"/>
</dbReference>
<organism evidence="5 6">
    <name type="scientific">Baekduia soli</name>
    <dbReference type="NCBI Taxonomy" id="496014"/>
    <lineage>
        <taxon>Bacteria</taxon>
        <taxon>Bacillati</taxon>
        <taxon>Actinomycetota</taxon>
        <taxon>Thermoleophilia</taxon>
        <taxon>Solirubrobacterales</taxon>
        <taxon>Baekduiaceae</taxon>
        <taxon>Baekduia</taxon>
    </lineage>
</organism>
<dbReference type="PANTHER" id="PTHR43537">
    <property type="entry name" value="TRANSCRIPTIONAL REGULATOR, GNTR FAMILY"/>
    <property type="match status" value="1"/>
</dbReference>
<dbReference type="Gene3D" id="1.20.120.530">
    <property type="entry name" value="GntR ligand-binding domain-like"/>
    <property type="match status" value="1"/>
</dbReference>
<evidence type="ECO:0000256" key="3">
    <source>
        <dbReference type="ARBA" id="ARBA00023163"/>
    </source>
</evidence>
<dbReference type="InterPro" id="IPR036388">
    <property type="entry name" value="WH-like_DNA-bd_sf"/>
</dbReference>
<evidence type="ECO:0000313" key="5">
    <source>
        <dbReference type="EMBL" id="QEC46555.1"/>
    </source>
</evidence>
<proteinExistence type="predicted"/>
<dbReference type="PANTHER" id="PTHR43537:SF5">
    <property type="entry name" value="UXU OPERON TRANSCRIPTIONAL REGULATOR"/>
    <property type="match status" value="1"/>
</dbReference>
<evidence type="ECO:0000256" key="2">
    <source>
        <dbReference type="ARBA" id="ARBA00023125"/>
    </source>
</evidence>
<dbReference type="SUPFAM" id="SSF48008">
    <property type="entry name" value="GntR ligand-binding domain-like"/>
    <property type="match status" value="1"/>
</dbReference>
<dbReference type="EMBL" id="CP042430">
    <property type="protein sequence ID" value="QEC46555.1"/>
    <property type="molecule type" value="Genomic_DNA"/>
</dbReference>
<dbReference type="RefSeq" id="WP_146915889.1">
    <property type="nucleotide sequence ID" value="NZ_CP042430.1"/>
</dbReference>
<dbReference type="Gene3D" id="1.10.10.10">
    <property type="entry name" value="Winged helix-like DNA-binding domain superfamily/Winged helix DNA-binding domain"/>
    <property type="match status" value="1"/>
</dbReference>
<dbReference type="AlphaFoldDB" id="A0A5B8U149"/>
<dbReference type="PROSITE" id="PS50949">
    <property type="entry name" value="HTH_GNTR"/>
    <property type="match status" value="1"/>
</dbReference>
<dbReference type="InterPro" id="IPR011711">
    <property type="entry name" value="GntR_C"/>
</dbReference>
<accession>A0A5B8U149</accession>
<keyword evidence="3" id="KW-0804">Transcription</keyword>
<dbReference type="SMART" id="SM00345">
    <property type="entry name" value="HTH_GNTR"/>
    <property type="match status" value="1"/>
</dbReference>
<gene>
    <name evidence="5" type="ORF">FSW04_02490</name>
</gene>
<keyword evidence="1" id="KW-0805">Transcription regulation</keyword>
<keyword evidence="6" id="KW-1185">Reference proteome</keyword>
<evidence type="ECO:0000259" key="4">
    <source>
        <dbReference type="PROSITE" id="PS50949"/>
    </source>
</evidence>
<sequence>MALVGPVATAGPRTRSSEIHRELRRAILDGTHAPGDPLPSERQLSEGLGASRHAVREALKRLQQAGLVAISQGGATRVRDWRRHGGLELLLALGADGEAPPALGLPRATLEMRACIGADAARLCAVRADAATRAALVARAEALAAAGDPAVRTAIYDVLWDAIVEGSGNLAYRLALNTLVAGQRLLSFDAALVGAEVADGDAVRALAAAIAAGDDGAAHAVARDLLDRSITKV</sequence>
<dbReference type="Pfam" id="PF00392">
    <property type="entry name" value="GntR"/>
    <property type="match status" value="1"/>
</dbReference>
<dbReference type="OrthoDB" id="3172099at2"/>
<dbReference type="SMART" id="SM00895">
    <property type="entry name" value="FCD"/>
    <property type="match status" value="1"/>
</dbReference>
<dbReference type="Proteomes" id="UP000321805">
    <property type="component" value="Chromosome"/>
</dbReference>
<dbReference type="InterPro" id="IPR036390">
    <property type="entry name" value="WH_DNA-bd_sf"/>
</dbReference>
<feature type="domain" description="HTH gntR-type" evidence="4">
    <location>
        <begin position="13"/>
        <end position="81"/>
    </location>
</feature>
<dbReference type="GO" id="GO:0003677">
    <property type="term" value="F:DNA binding"/>
    <property type="evidence" value="ECO:0007669"/>
    <property type="project" value="UniProtKB-KW"/>
</dbReference>
<reference evidence="5 6" key="1">
    <citation type="journal article" date="2018" name="J. Microbiol.">
        <title>Baekduia soli gen. nov., sp. nov., a novel bacterium isolated from the soil of Baekdu Mountain and proposal of a novel family name, Baekduiaceae fam. nov.</title>
        <authorList>
            <person name="An D.S."/>
            <person name="Siddiqi M.Z."/>
            <person name="Kim K.H."/>
            <person name="Yu H.S."/>
            <person name="Im W.T."/>
        </authorList>
    </citation>
    <scope>NUCLEOTIDE SEQUENCE [LARGE SCALE GENOMIC DNA]</scope>
    <source>
        <strain evidence="5 6">BR7-21</strain>
    </source>
</reference>
<keyword evidence="2" id="KW-0238">DNA-binding</keyword>
<dbReference type="Pfam" id="PF07729">
    <property type="entry name" value="FCD"/>
    <property type="match status" value="1"/>
</dbReference>
<dbReference type="PRINTS" id="PR00035">
    <property type="entry name" value="HTHGNTR"/>
</dbReference>
<protein>
    <submittedName>
        <fullName evidence="5">FadR family transcriptional regulator</fullName>
    </submittedName>
</protein>
<dbReference type="GO" id="GO:0003700">
    <property type="term" value="F:DNA-binding transcription factor activity"/>
    <property type="evidence" value="ECO:0007669"/>
    <property type="project" value="InterPro"/>
</dbReference>
<dbReference type="KEGG" id="bsol:FSW04_02490"/>
<evidence type="ECO:0000256" key="1">
    <source>
        <dbReference type="ARBA" id="ARBA00023015"/>
    </source>
</evidence>